<evidence type="ECO:0000313" key="8">
    <source>
        <dbReference type="EMBL" id="MFC3168883.1"/>
    </source>
</evidence>
<dbReference type="PANTHER" id="PTHR43806">
    <property type="entry name" value="PEPTIDASE S8"/>
    <property type="match status" value="1"/>
</dbReference>
<dbReference type="PROSITE" id="PS00136">
    <property type="entry name" value="SUBTILASE_ASP"/>
    <property type="match status" value="1"/>
</dbReference>
<comment type="similarity">
    <text evidence="1 5 6">Belongs to the peptidase S8 family.</text>
</comment>
<gene>
    <name evidence="8" type="ORF">ACFOD7_12570</name>
</gene>
<dbReference type="PANTHER" id="PTHR43806:SF11">
    <property type="entry name" value="CEREVISIN-RELATED"/>
    <property type="match status" value="1"/>
</dbReference>
<evidence type="ECO:0000313" key="9">
    <source>
        <dbReference type="Proteomes" id="UP001595557"/>
    </source>
</evidence>
<protein>
    <submittedName>
        <fullName evidence="8">S8 family serine peptidase</fullName>
    </submittedName>
</protein>
<feature type="domain" description="Peptidase S8/S53" evidence="7">
    <location>
        <begin position="140"/>
        <end position="399"/>
    </location>
</feature>
<name>A0ABV7IE93_9RHOB</name>
<dbReference type="RefSeq" id="WP_207464337.1">
    <property type="nucleotide sequence ID" value="NZ_JAFNAW010000001.1"/>
</dbReference>
<keyword evidence="3 5" id="KW-0378">Hydrolase</keyword>
<accession>A0ABV7IE93</accession>
<dbReference type="InterPro" id="IPR000209">
    <property type="entry name" value="Peptidase_S8/S53_dom"/>
</dbReference>
<evidence type="ECO:0000256" key="2">
    <source>
        <dbReference type="ARBA" id="ARBA00022670"/>
    </source>
</evidence>
<dbReference type="InterPro" id="IPR023828">
    <property type="entry name" value="Peptidase_S8_Ser-AS"/>
</dbReference>
<keyword evidence="4 5" id="KW-0720">Serine protease</keyword>
<dbReference type="Proteomes" id="UP001595557">
    <property type="component" value="Unassembled WGS sequence"/>
</dbReference>
<dbReference type="Pfam" id="PF00082">
    <property type="entry name" value="Peptidase_S8"/>
    <property type="match status" value="1"/>
</dbReference>
<dbReference type="SUPFAM" id="SSF52743">
    <property type="entry name" value="Subtilisin-like"/>
    <property type="match status" value="1"/>
</dbReference>
<dbReference type="Gene3D" id="3.40.50.200">
    <property type="entry name" value="Peptidase S8/S53 domain"/>
    <property type="match status" value="1"/>
</dbReference>
<evidence type="ECO:0000256" key="4">
    <source>
        <dbReference type="ARBA" id="ARBA00022825"/>
    </source>
</evidence>
<evidence type="ECO:0000256" key="5">
    <source>
        <dbReference type="PROSITE-ProRule" id="PRU01240"/>
    </source>
</evidence>
<organism evidence="8 9">
    <name type="scientific">Paracoccus fontiphilus</name>
    <dbReference type="NCBI Taxonomy" id="1815556"/>
    <lineage>
        <taxon>Bacteria</taxon>
        <taxon>Pseudomonadati</taxon>
        <taxon>Pseudomonadota</taxon>
        <taxon>Alphaproteobacteria</taxon>
        <taxon>Rhodobacterales</taxon>
        <taxon>Paracoccaceae</taxon>
        <taxon>Paracoccus</taxon>
    </lineage>
</organism>
<reference evidence="9" key="1">
    <citation type="journal article" date="2019" name="Int. J. Syst. Evol. Microbiol.">
        <title>The Global Catalogue of Microorganisms (GCM) 10K type strain sequencing project: providing services to taxonomists for standard genome sequencing and annotation.</title>
        <authorList>
            <consortium name="The Broad Institute Genomics Platform"/>
            <consortium name="The Broad Institute Genome Sequencing Center for Infectious Disease"/>
            <person name="Wu L."/>
            <person name="Ma J."/>
        </authorList>
    </citation>
    <scope>NUCLEOTIDE SEQUENCE [LARGE SCALE GENOMIC DNA]</scope>
    <source>
        <strain evidence="9">KCTC 52239</strain>
    </source>
</reference>
<dbReference type="PRINTS" id="PR00723">
    <property type="entry name" value="SUBTILISIN"/>
</dbReference>
<feature type="active site" description="Charge relay system" evidence="5">
    <location>
        <position position="149"/>
    </location>
</feature>
<evidence type="ECO:0000256" key="3">
    <source>
        <dbReference type="ARBA" id="ARBA00022801"/>
    </source>
</evidence>
<dbReference type="PROSITE" id="PS51892">
    <property type="entry name" value="SUBTILASE"/>
    <property type="match status" value="1"/>
</dbReference>
<sequence length="413" mass="42831">MTDETSPFLRLKAPRPTGNVIIVFGDIPEDEQLRILEKGSRSMGAGAQALALAADDVARIDTLDLPQPILMRGLGIGTIHVPGHAGIAAVAQTFRAEEGVNEARPEFFMYAMPPSVLASDDLFRTWGVARTGAENSPFTGRGIRVAVLDTGFDLDHPDFQGRTIVHQSFVPGEDVMDGQGHGTHCIGTAAGPRGGANLPRYGIATEAEIYVGKVLNNRGVGTETDILAGMEWAIEQGCQVISMSLGRPTQTGEKPSAAYERLGRMALDRGALIAAAAGNDSTREFGFVAPVGAPANSPSIMAVAAVDASDNVANFSSGGINTNGGEVNIAAPGVSVFSSVPRPRLYDTLNGTSMACPHVAGIAALWAESDPGLRGQSLWDALVRSAQPMSHPASDVGAGMVQAPGGDEAAPIA</sequence>
<dbReference type="InterPro" id="IPR050131">
    <property type="entry name" value="Peptidase_S8_subtilisin-like"/>
</dbReference>
<proteinExistence type="inferred from homology"/>
<evidence type="ECO:0000259" key="7">
    <source>
        <dbReference type="Pfam" id="PF00082"/>
    </source>
</evidence>
<dbReference type="PROSITE" id="PS00138">
    <property type="entry name" value="SUBTILASE_SER"/>
    <property type="match status" value="1"/>
</dbReference>
<feature type="active site" description="Charge relay system" evidence="5">
    <location>
        <position position="181"/>
    </location>
</feature>
<dbReference type="InterPro" id="IPR023827">
    <property type="entry name" value="Peptidase_S8_Asp-AS"/>
</dbReference>
<comment type="caution">
    <text evidence="8">The sequence shown here is derived from an EMBL/GenBank/DDBJ whole genome shotgun (WGS) entry which is preliminary data.</text>
</comment>
<dbReference type="InterPro" id="IPR015500">
    <property type="entry name" value="Peptidase_S8_subtilisin-rel"/>
</dbReference>
<dbReference type="CDD" id="cd07480">
    <property type="entry name" value="Peptidases_S8_12"/>
    <property type="match status" value="1"/>
</dbReference>
<evidence type="ECO:0000256" key="1">
    <source>
        <dbReference type="ARBA" id="ARBA00011073"/>
    </source>
</evidence>
<dbReference type="EMBL" id="JBHRTE010000049">
    <property type="protein sequence ID" value="MFC3168883.1"/>
    <property type="molecule type" value="Genomic_DNA"/>
</dbReference>
<evidence type="ECO:0000256" key="6">
    <source>
        <dbReference type="RuleBase" id="RU003355"/>
    </source>
</evidence>
<keyword evidence="9" id="KW-1185">Reference proteome</keyword>
<keyword evidence="2 5" id="KW-0645">Protease</keyword>
<feature type="active site" description="Charge relay system" evidence="5">
    <location>
        <position position="353"/>
    </location>
</feature>
<dbReference type="InterPro" id="IPR036852">
    <property type="entry name" value="Peptidase_S8/S53_dom_sf"/>
</dbReference>